<dbReference type="InterPro" id="IPR039421">
    <property type="entry name" value="Type_1_exporter"/>
</dbReference>
<gene>
    <name evidence="2" type="ORF">EII34_13335</name>
</gene>
<dbReference type="GO" id="GO:0015421">
    <property type="term" value="F:ABC-type oligopeptide transporter activity"/>
    <property type="evidence" value="ECO:0007669"/>
    <property type="project" value="TreeGrafter"/>
</dbReference>
<organism evidence="2 3">
    <name type="scientific">Arachnia propionica</name>
    <dbReference type="NCBI Taxonomy" id="1750"/>
    <lineage>
        <taxon>Bacteria</taxon>
        <taxon>Bacillati</taxon>
        <taxon>Actinomycetota</taxon>
        <taxon>Actinomycetes</taxon>
        <taxon>Propionibacteriales</taxon>
        <taxon>Propionibacteriaceae</taxon>
        <taxon>Arachnia</taxon>
    </lineage>
</organism>
<keyword evidence="2" id="KW-0547">Nucleotide-binding</keyword>
<keyword evidence="2" id="KW-0067">ATP-binding</keyword>
<dbReference type="EMBL" id="RQZG01000018">
    <property type="protein sequence ID" value="RRD03570.1"/>
    <property type="molecule type" value="Genomic_DNA"/>
</dbReference>
<dbReference type="InterPro" id="IPR027417">
    <property type="entry name" value="P-loop_NTPase"/>
</dbReference>
<dbReference type="Pfam" id="PF00005">
    <property type="entry name" value="ABC_tran"/>
    <property type="match status" value="1"/>
</dbReference>
<evidence type="ECO:0000259" key="1">
    <source>
        <dbReference type="Pfam" id="PF00005"/>
    </source>
</evidence>
<reference evidence="2 3" key="1">
    <citation type="submission" date="2018-11" db="EMBL/GenBank/DDBJ databases">
        <title>Genomes From Bacteria Associated with the Canine Oral Cavity: a Test Case for Automated Genome-Based Taxonomic Assignment.</title>
        <authorList>
            <person name="Coil D.A."/>
            <person name="Jospin G."/>
            <person name="Darling A.E."/>
            <person name="Wallis C."/>
            <person name="Davis I.J."/>
            <person name="Harris S."/>
            <person name="Eisen J.A."/>
            <person name="Holcombe L.J."/>
            <person name="O'Flynn C."/>
        </authorList>
    </citation>
    <scope>NUCLEOTIDE SEQUENCE [LARGE SCALE GENOMIC DNA]</scope>
    <source>
        <strain evidence="2 3">OH887_COT-365</strain>
    </source>
</reference>
<dbReference type="Proteomes" id="UP000280819">
    <property type="component" value="Unassembled WGS sequence"/>
</dbReference>
<dbReference type="SUPFAM" id="SSF52540">
    <property type="entry name" value="P-loop containing nucleoside triphosphate hydrolases"/>
    <property type="match status" value="1"/>
</dbReference>
<comment type="caution">
    <text evidence="2">The sequence shown here is derived from an EMBL/GenBank/DDBJ whole genome shotgun (WGS) entry which is preliminary data.</text>
</comment>
<evidence type="ECO:0000313" key="3">
    <source>
        <dbReference type="Proteomes" id="UP000280819"/>
    </source>
</evidence>
<dbReference type="GO" id="GO:0016887">
    <property type="term" value="F:ATP hydrolysis activity"/>
    <property type="evidence" value="ECO:0007669"/>
    <property type="project" value="InterPro"/>
</dbReference>
<name>A0A3P1T2K9_9ACTN</name>
<dbReference type="PANTHER" id="PTHR43394">
    <property type="entry name" value="ATP-DEPENDENT PERMEASE MDL1, MITOCHONDRIAL"/>
    <property type="match status" value="1"/>
</dbReference>
<evidence type="ECO:0000313" key="2">
    <source>
        <dbReference type="EMBL" id="RRD03570.1"/>
    </source>
</evidence>
<dbReference type="InterPro" id="IPR003439">
    <property type="entry name" value="ABC_transporter-like_ATP-bd"/>
</dbReference>
<sequence length="199" mass="20685">MVARRVTGSGKSTLALTVGGILRPGSGTSRVAAPGDRVLSVAQQGHAFEGTLRETLTLAAPGCDDTGIVAGLREIGAEVLLRECPDGLETRLGAGRHALSSAMAQCLAPARVHLAGPEVVVLDEATAEAGSADAQWLEEVAEAVLRGRSALVVAHRLSQAAVCDRIVVMAKGRIVEEGSHAELLASQGRYAVLWEMWFG</sequence>
<dbReference type="Gene3D" id="3.40.50.300">
    <property type="entry name" value="P-loop containing nucleotide triphosphate hydrolases"/>
    <property type="match status" value="1"/>
</dbReference>
<proteinExistence type="predicted"/>
<dbReference type="OrthoDB" id="9806127at2"/>
<protein>
    <submittedName>
        <fullName evidence="2">ABC transporter ATP-binding protein</fullName>
    </submittedName>
</protein>
<accession>A0A3P1T2K9</accession>
<feature type="domain" description="ABC transporter" evidence="1">
    <location>
        <begin position="7"/>
        <end position="127"/>
    </location>
</feature>
<dbReference type="GO" id="GO:0005524">
    <property type="term" value="F:ATP binding"/>
    <property type="evidence" value="ECO:0007669"/>
    <property type="project" value="UniProtKB-KW"/>
</dbReference>
<dbReference type="AlphaFoldDB" id="A0A3P1T2K9"/>
<dbReference type="PANTHER" id="PTHR43394:SF1">
    <property type="entry name" value="ATP-BINDING CASSETTE SUB-FAMILY B MEMBER 10, MITOCHONDRIAL"/>
    <property type="match status" value="1"/>
</dbReference>